<dbReference type="Proteomes" id="UP001177260">
    <property type="component" value="Unassembled WGS sequence"/>
</dbReference>
<accession>A0ACC3B2E0</accession>
<protein>
    <submittedName>
        <fullName evidence="1">Uncharacterized protein</fullName>
    </submittedName>
</protein>
<evidence type="ECO:0000313" key="2">
    <source>
        <dbReference type="Proteomes" id="UP001177260"/>
    </source>
</evidence>
<comment type="caution">
    <text evidence="1">The sequence shown here is derived from an EMBL/GenBank/DDBJ whole genome shotgun (WGS) entry which is preliminary data.</text>
</comment>
<keyword evidence="2" id="KW-1185">Reference proteome</keyword>
<name>A0ACC3B2E0_9EURO</name>
<reference evidence="1 2" key="1">
    <citation type="journal article" date="2023" name="ACS Omega">
        <title>Identification of the Neoaspergillic Acid Biosynthesis Gene Cluster by Establishing an In Vitro CRISPR-Ribonucleoprotein Genetic System in Aspergillus melleus.</title>
        <authorList>
            <person name="Yuan B."/>
            <person name="Grau M.F."/>
            <person name="Murata R.M."/>
            <person name="Torok T."/>
            <person name="Venkateswaran K."/>
            <person name="Stajich J.E."/>
            <person name="Wang C.C.C."/>
        </authorList>
    </citation>
    <scope>NUCLEOTIDE SEQUENCE [LARGE SCALE GENOMIC DNA]</scope>
    <source>
        <strain evidence="1 2">IMV 1140</strain>
    </source>
</reference>
<organism evidence="1 2">
    <name type="scientific">Aspergillus melleus</name>
    <dbReference type="NCBI Taxonomy" id="138277"/>
    <lineage>
        <taxon>Eukaryota</taxon>
        <taxon>Fungi</taxon>
        <taxon>Dikarya</taxon>
        <taxon>Ascomycota</taxon>
        <taxon>Pezizomycotina</taxon>
        <taxon>Eurotiomycetes</taxon>
        <taxon>Eurotiomycetidae</taxon>
        <taxon>Eurotiales</taxon>
        <taxon>Aspergillaceae</taxon>
        <taxon>Aspergillus</taxon>
        <taxon>Aspergillus subgen. Circumdati</taxon>
    </lineage>
</organism>
<sequence length="112" mass="12909">MKIFSELIRRRQGRRERVEGQFVPLRTGCTGSEEQSYESSRDGRHTNDYKISNQNGLEKREGTMVQPRHLVQFPAGEVWQPQAHQWPPNREGRNDAHGRGSSYSQGSEGKKQ</sequence>
<evidence type="ECO:0000313" key="1">
    <source>
        <dbReference type="EMBL" id="KAK1144559.1"/>
    </source>
</evidence>
<dbReference type="EMBL" id="JAOPJF010000030">
    <property type="protein sequence ID" value="KAK1144559.1"/>
    <property type="molecule type" value="Genomic_DNA"/>
</dbReference>
<proteinExistence type="predicted"/>
<gene>
    <name evidence="1" type="ORF">N8T08_005432</name>
</gene>